<accession>A0A1H4I6Q0</accession>
<sequence>MTVMTSGQSADTGEAAADVLLVEDRGPVRVLILNRPDKLNALNTALTRALSTALTAAEDDREVRAVVLTGAGRGFCSGADLSEFSTLTPDEPDAVLERAALTAHLQTQMQRMGTPVVSAVRGAAVGGGAGLAIGADMAIAGTDLKFGYPELRHSIVPALVMTGLQRHLGRKLAFELISTGRLLSASEAAAHGLVNRVVEPDQVVEAALGTAERWAAVESRAIHAAKDLFYRVADLPTEAAMRAGQDVNALMRGFRR</sequence>
<reference evidence="4" key="1">
    <citation type="submission" date="2016-10" db="EMBL/GenBank/DDBJ databases">
        <authorList>
            <person name="Varghese N."/>
            <person name="Submissions S."/>
        </authorList>
    </citation>
    <scope>NUCLEOTIDE SEQUENCE [LARGE SCALE GENOMIC DNA]</scope>
    <source>
        <strain evidence="4">DSM 40318</strain>
    </source>
</reference>
<dbReference type="SUPFAM" id="SSF52096">
    <property type="entry name" value="ClpP/crotonase"/>
    <property type="match status" value="1"/>
</dbReference>
<protein>
    <submittedName>
        <fullName evidence="3">Enoyl-CoA hydratase/carnithine racemase</fullName>
    </submittedName>
</protein>
<evidence type="ECO:0000313" key="4">
    <source>
        <dbReference type="Proteomes" id="UP000198609"/>
    </source>
</evidence>
<dbReference type="PANTHER" id="PTHR43802:SF1">
    <property type="entry name" value="IP11341P-RELATED"/>
    <property type="match status" value="1"/>
</dbReference>
<dbReference type="Gene3D" id="3.90.226.10">
    <property type="entry name" value="2-enoyl-CoA Hydratase, Chain A, domain 1"/>
    <property type="match status" value="1"/>
</dbReference>
<comment type="similarity">
    <text evidence="1 2">Belongs to the enoyl-CoA hydratase/isomerase family.</text>
</comment>
<evidence type="ECO:0000256" key="1">
    <source>
        <dbReference type="ARBA" id="ARBA00005254"/>
    </source>
</evidence>
<dbReference type="CDD" id="cd06558">
    <property type="entry name" value="crotonase-like"/>
    <property type="match status" value="1"/>
</dbReference>
<dbReference type="AlphaFoldDB" id="A0A1H4I6Q0"/>
<dbReference type="PANTHER" id="PTHR43802">
    <property type="entry name" value="ENOYL-COA HYDRATASE"/>
    <property type="match status" value="1"/>
</dbReference>
<gene>
    <name evidence="3" type="ORF">SAMN04490356_0067</name>
</gene>
<name>A0A1H4I6Q0_STRMJ</name>
<dbReference type="PROSITE" id="PS00166">
    <property type="entry name" value="ENOYL_COA_HYDRATASE"/>
    <property type="match status" value="1"/>
</dbReference>
<dbReference type="EMBL" id="FNST01000001">
    <property type="protein sequence ID" value="SEB29621.1"/>
    <property type="molecule type" value="Genomic_DNA"/>
</dbReference>
<evidence type="ECO:0000256" key="2">
    <source>
        <dbReference type="RuleBase" id="RU003707"/>
    </source>
</evidence>
<dbReference type="Pfam" id="PF00378">
    <property type="entry name" value="ECH_1"/>
    <property type="match status" value="1"/>
</dbReference>
<evidence type="ECO:0000313" key="3">
    <source>
        <dbReference type="EMBL" id="SEB29621.1"/>
    </source>
</evidence>
<dbReference type="InterPro" id="IPR018376">
    <property type="entry name" value="Enoyl-CoA_hyd/isom_CS"/>
</dbReference>
<dbReference type="InterPro" id="IPR001753">
    <property type="entry name" value="Enoyl-CoA_hydra/iso"/>
</dbReference>
<dbReference type="InterPro" id="IPR029045">
    <property type="entry name" value="ClpP/crotonase-like_dom_sf"/>
</dbReference>
<dbReference type="Proteomes" id="UP000198609">
    <property type="component" value="Unassembled WGS sequence"/>
</dbReference>
<keyword evidence="4" id="KW-1185">Reference proteome</keyword>
<organism evidence="3 4">
    <name type="scientific">Streptomyces melanosporofaciens</name>
    <dbReference type="NCBI Taxonomy" id="67327"/>
    <lineage>
        <taxon>Bacteria</taxon>
        <taxon>Bacillati</taxon>
        <taxon>Actinomycetota</taxon>
        <taxon>Actinomycetes</taxon>
        <taxon>Kitasatosporales</taxon>
        <taxon>Streptomycetaceae</taxon>
        <taxon>Streptomyces</taxon>
        <taxon>Streptomyces violaceusniger group</taxon>
    </lineage>
</organism>
<dbReference type="GO" id="GO:0003824">
    <property type="term" value="F:catalytic activity"/>
    <property type="evidence" value="ECO:0007669"/>
    <property type="project" value="InterPro"/>
</dbReference>
<proteinExistence type="inferred from homology"/>